<comment type="caution">
    <text evidence="1">The sequence shown here is derived from an EMBL/GenBank/DDBJ whole genome shotgun (WGS) entry which is preliminary data.</text>
</comment>
<keyword evidence="2" id="KW-1185">Reference proteome</keyword>
<gene>
    <name evidence="1" type="ORF">ABW06_07580</name>
</gene>
<protein>
    <submittedName>
        <fullName evidence="1">Uncharacterized protein</fullName>
    </submittedName>
</protein>
<proteinExistence type="predicted"/>
<sequence length="59" mass="6874">MLFFMIMIFRKTVVITHVITTFSTELPVDKLITTLPDIYIDIFLGGAIWFIFHGLKNIQ</sequence>
<accession>A0A0J5L8R8</accession>
<dbReference type="Proteomes" id="UP000036196">
    <property type="component" value="Unassembled WGS sequence"/>
</dbReference>
<reference evidence="1 2" key="1">
    <citation type="submission" date="2015-05" db="EMBL/GenBank/DDBJ databases">
        <title>Genome sequences of Pluralibacter gergoviae.</title>
        <authorList>
            <person name="Greninger A.L."/>
            <person name="Miller S."/>
        </authorList>
    </citation>
    <scope>NUCLEOTIDE SEQUENCE [LARGE SCALE GENOMIC DNA]</scope>
    <source>
        <strain evidence="1 2">JS81F13</strain>
    </source>
</reference>
<evidence type="ECO:0000313" key="1">
    <source>
        <dbReference type="EMBL" id="KMK14689.1"/>
    </source>
</evidence>
<organism evidence="1 2">
    <name type="scientific">Pluralibacter gergoviae</name>
    <name type="common">Enterobacter gergoviae</name>
    <dbReference type="NCBI Taxonomy" id="61647"/>
    <lineage>
        <taxon>Bacteria</taxon>
        <taxon>Pseudomonadati</taxon>
        <taxon>Pseudomonadota</taxon>
        <taxon>Gammaproteobacteria</taxon>
        <taxon>Enterobacterales</taxon>
        <taxon>Enterobacteriaceae</taxon>
        <taxon>Pluralibacter</taxon>
    </lineage>
</organism>
<dbReference type="EMBL" id="LDZF01000006">
    <property type="protein sequence ID" value="KMK14689.1"/>
    <property type="molecule type" value="Genomic_DNA"/>
</dbReference>
<dbReference type="AlphaFoldDB" id="A0A0J5L8R8"/>
<name>A0A0J5L8R8_PLUGE</name>
<evidence type="ECO:0000313" key="2">
    <source>
        <dbReference type="Proteomes" id="UP000036196"/>
    </source>
</evidence>